<keyword evidence="1" id="KW-0064">Aspartyl protease</keyword>
<reference evidence="3 4" key="1">
    <citation type="submission" date="2024-05" db="EMBL/GenBank/DDBJ databases">
        <authorList>
            <person name="Haq I."/>
            <person name="Ullah Z."/>
            <person name="Ahmad R."/>
            <person name="Li M."/>
            <person name="Tong Y."/>
        </authorList>
    </citation>
    <scope>NUCLEOTIDE SEQUENCE [LARGE SCALE GENOMIC DNA]</scope>
    <source>
        <strain evidence="3 4">16A2E</strain>
    </source>
</reference>
<dbReference type="RefSeq" id="WP_345823979.1">
    <property type="nucleotide sequence ID" value="NZ_JBDIML010000001.1"/>
</dbReference>
<feature type="transmembrane region" description="Helical" evidence="2">
    <location>
        <begin position="130"/>
        <end position="147"/>
    </location>
</feature>
<feature type="transmembrane region" description="Helical" evidence="2">
    <location>
        <begin position="34"/>
        <end position="51"/>
    </location>
</feature>
<evidence type="ECO:0000313" key="4">
    <source>
        <dbReference type="Proteomes" id="UP001444625"/>
    </source>
</evidence>
<evidence type="ECO:0000313" key="3">
    <source>
        <dbReference type="EMBL" id="MEN2766534.1"/>
    </source>
</evidence>
<comment type="caution">
    <text evidence="3">The sequence shown here is derived from an EMBL/GenBank/DDBJ whole genome shotgun (WGS) entry which is preliminary data.</text>
</comment>
<dbReference type="Proteomes" id="UP001444625">
    <property type="component" value="Unassembled WGS sequence"/>
</dbReference>
<keyword evidence="2" id="KW-1133">Transmembrane helix</keyword>
<comment type="subunit">
    <text evidence="1">Self-associates. Interacts with SigE. Interacts with SpoIIR.</text>
</comment>
<protein>
    <recommendedName>
        <fullName evidence="1">Sporulation sigma-E factor-processing peptidase</fullName>
        <ecNumber evidence="1">3.4.23.-</ecNumber>
    </recommendedName>
    <alternativeName>
        <fullName evidence="1">Membrane-associated aspartic protease</fullName>
    </alternativeName>
    <alternativeName>
        <fullName evidence="1">Stage II sporulation protein GA</fullName>
    </alternativeName>
</protein>
<feature type="transmembrane region" description="Helical" evidence="2">
    <location>
        <begin position="6"/>
        <end position="27"/>
    </location>
</feature>
<dbReference type="EC" id="3.4.23.-" evidence="1"/>
<keyword evidence="1" id="KW-0645">Protease</keyword>
<comment type="function">
    <text evidence="1">Probable aspartic protease that is responsible for the proteolytic cleavage of the RNA polymerase sigma E factor (SigE/spoIIGB) to yield the active peptide in the mother cell during sporulation. Responds to a signal from the forespore that is triggered by the extracellular signal protein SpoIIR.</text>
</comment>
<dbReference type="PIRSF" id="PIRSF018571">
    <property type="entry name" value="SpoIIGA"/>
    <property type="match status" value="1"/>
</dbReference>
<sequence length="306" mass="34989">MTIYLDAVWVLNLLLDMMLLLLTQALCREHTSKIRLVLGAFVASLIVPITLYFPESYITTVIGKIVYSILIILVTFRFVSVNRTMKQLLLFYFVSFAIGGGLFAAHYFLQEPIALSTSGIFSFSSGYGDPVSWMFVVIGFPIAFWFTKSRMDKHAIEKIRYDQLYNVTLMIKKRTFSTFGYIDSGNQLVDPLTKRPVVICDESFLIQWFEQEEWDQLKQAAEEINVDKIPAGWEEHIKIVPFQGVEGKSNLLFTIKPDELTIFYEGQRIVSTKLLVGIQFAALTKDKRYHCLLNPQIIKLAAVHSA</sequence>
<evidence type="ECO:0000256" key="2">
    <source>
        <dbReference type="SAM" id="Phobius"/>
    </source>
</evidence>
<proteinExistence type="inferred from homology"/>
<keyword evidence="1 2" id="KW-0472">Membrane</keyword>
<name>A0ABU9XHB6_9BACI</name>
<keyword evidence="2" id="KW-0812">Transmembrane</keyword>
<dbReference type="EMBL" id="JBDIML010000001">
    <property type="protein sequence ID" value="MEN2766534.1"/>
    <property type="molecule type" value="Genomic_DNA"/>
</dbReference>
<keyword evidence="1" id="KW-1003">Cell membrane</keyword>
<keyword evidence="1" id="KW-0378">Hydrolase</keyword>
<accession>A0ABU9XHB6</accession>
<comment type="similarity">
    <text evidence="1">Belongs to the peptidase U4 family.</text>
</comment>
<keyword evidence="1" id="KW-0749">Sporulation</keyword>
<gene>
    <name evidence="3" type="primary">spoIIGA</name>
    <name evidence="3" type="ORF">ABC228_04985</name>
</gene>
<dbReference type="NCBIfam" id="TIGR02854">
    <property type="entry name" value="spore_II_GA"/>
    <property type="match status" value="1"/>
</dbReference>
<feature type="transmembrane region" description="Helical" evidence="2">
    <location>
        <begin position="88"/>
        <end position="110"/>
    </location>
</feature>
<dbReference type="Pfam" id="PF03419">
    <property type="entry name" value="Peptidase_U4"/>
    <property type="match status" value="1"/>
</dbReference>
<organism evidence="3 4">
    <name type="scientific">Ornithinibacillus xuwenensis</name>
    <dbReference type="NCBI Taxonomy" id="3144668"/>
    <lineage>
        <taxon>Bacteria</taxon>
        <taxon>Bacillati</taxon>
        <taxon>Bacillota</taxon>
        <taxon>Bacilli</taxon>
        <taxon>Bacillales</taxon>
        <taxon>Bacillaceae</taxon>
        <taxon>Ornithinibacillus</taxon>
    </lineage>
</organism>
<dbReference type="InterPro" id="IPR005081">
    <property type="entry name" value="SpoIIGA"/>
</dbReference>
<evidence type="ECO:0000256" key="1">
    <source>
        <dbReference type="PIRNR" id="PIRNR018571"/>
    </source>
</evidence>
<keyword evidence="4" id="KW-1185">Reference proteome</keyword>
<comment type="subcellular location">
    <subcellularLocation>
        <location evidence="1">Cell membrane</location>
    </subcellularLocation>
</comment>
<feature type="transmembrane region" description="Helical" evidence="2">
    <location>
        <begin position="57"/>
        <end position="76"/>
    </location>
</feature>